<comment type="caution">
    <text evidence="1">The sequence shown here is derived from an EMBL/GenBank/DDBJ whole genome shotgun (WGS) entry which is preliminary data.</text>
</comment>
<dbReference type="GO" id="GO:0004479">
    <property type="term" value="F:methionyl-tRNA formyltransferase activity"/>
    <property type="evidence" value="ECO:0007669"/>
    <property type="project" value="UniProtKB-EC"/>
</dbReference>
<evidence type="ECO:0000313" key="1">
    <source>
        <dbReference type="EMBL" id="MBN8124795.1"/>
    </source>
</evidence>
<evidence type="ECO:0000313" key="2">
    <source>
        <dbReference type="Proteomes" id="UP000664056"/>
    </source>
</evidence>
<accession>A0AAW4HIC6</accession>
<dbReference type="Gene3D" id="3.10.25.10">
    <property type="entry name" value="Formyl transferase, C-terminal domain"/>
    <property type="match status" value="1"/>
</dbReference>
<name>A0AAW4HIC6_VIBVL</name>
<dbReference type="InterPro" id="IPR037022">
    <property type="entry name" value="Formyl_trans_C_sf"/>
</dbReference>
<dbReference type="Proteomes" id="UP000664056">
    <property type="component" value="Unassembled WGS sequence"/>
</dbReference>
<dbReference type="SUPFAM" id="SSF50486">
    <property type="entry name" value="FMT C-terminal domain-like"/>
    <property type="match status" value="1"/>
</dbReference>
<dbReference type="InterPro" id="IPR011034">
    <property type="entry name" value="Formyl_transferase-like_C_sf"/>
</dbReference>
<feature type="non-terminal residue" evidence="1">
    <location>
        <position position="1"/>
    </location>
</feature>
<dbReference type="AlphaFoldDB" id="A0AAW4HIC6"/>
<proteinExistence type="predicted"/>
<reference evidence="1" key="1">
    <citation type="submission" date="2021-03" db="EMBL/GenBank/DDBJ databases">
        <title>Study of the foodborne Vibrio vulnificus isolates from China.</title>
        <authorList>
            <person name="Zheng Z."/>
            <person name="Ye L."/>
        </authorList>
    </citation>
    <scope>NUCLEOTIDE SEQUENCE</scope>
    <source>
        <strain evidence="1">Vv1582</strain>
    </source>
</reference>
<dbReference type="EMBL" id="JAFKOQ010000236">
    <property type="protein sequence ID" value="MBN8124795.1"/>
    <property type="molecule type" value="Genomic_DNA"/>
</dbReference>
<organism evidence="1 2">
    <name type="scientific">Vibrio vulnificus</name>
    <dbReference type="NCBI Taxonomy" id="672"/>
    <lineage>
        <taxon>Bacteria</taxon>
        <taxon>Pseudomonadati</taxon>
        <taxon>Pseudomonadota</taxon>
        <taxon>Gammaproteobacteria</taxon>
        <taxon>Vibrionales</taxon>
        <taxon>Vibrionaceae</taxon>
        <taxon>Vibrio</taxon>
    </lineage>
</organism>
<protein>
    <submittedName>
        <fullName evidence="1">Methionyl-tRNA formyltransferase</fullName>
        <ecNumber evidence="1">2.1.2.9</ecNumber>
    </submittedName>
</protein>
<gene>
    <name evidence="1" type="primary">fmt</name>
    <name evidence="1" type="ORF">J0J18_24190</name>
</gene>
<dbReference type="EC" id="2.1.2.9" evidence="1"/>
<keyword evidence="1" id="KW-0808">Transferase</keyword>
<sequence>TGEGILVLESLQIPGKKALPVQDILNARASWFEVGTQLN</sequence>